<evidence type="ECO:0000313" key="3">
    <source>
        <dbReference type="Proteomes" id="UP001626550"/>
    </source>
</evidence>
<proteinExistence type="predicted"/>
<gene>
    <name evidence="2" type="primary">HCFC2_1</name>
    <name evidence="2" type="ORF">Ciccas_001109</name>
</gene>
<dbReference type="Proteomes" id="UP001626550">
    <property type="component" value="Unassembled WGS sequence"/>
</dbReference>
<dbReference type="InterPro" id="IPR038902">
    <property type="entry name" value="INTS1"/>
</dbReference>
<feature type="domain" description="Integrator complex subunit 1 RPB2-binding" evidence="1">
    <location>
        <begin position="365"/>
        <end position="445"/>
    </location>
</feature>
<dbReference type="PANTHER" id="PTHR21224:SF1">
    <property type="entry name" value="INTEGRATOR COMPLEX SUBUNIT 1"/>
    <property type="match status" value="1"/>
</dbReference>
<keyword evidence="3" id="KW-1185">Reference proteome</keyword>
<dbReference type="Pfam" id="PF12432">
    <property type="entry name" value="INTS1_RP2B-bd"/>
    <property type="match status" value="1"/>
</dbReference>
<protein>
    <submittedName>
        <fullName evidence="2">Host cell factor 2</fullName>
    </submittedName>
</protein>
<dbReference type="PANTHER" id="PTHR21224">
    <property type="entry name" value="INTEGRATOR COMPLEX SUBUNIT 1"/>
    <property type="match status" value="1"/>
</dbReference>
<dbReference type="InterPro" id="IPR022145">
    <property type="entry name" value="INTS1_RPB2-bd"/>
</dbReference>
<reference evidence="2 3" key="1">
    <citation type="submission" date="2024-11" db="EMBL/GenBank/DDBJ databases">
        <title>Adaptive evolution of stress response genes in parasites aligns with host niche diversity.</title>
        <authorList>
            <person name="Hahn C."/>
            <person name="Resl P."/>
        </authorList>
    </citation>
    <scope>NUCLEOTIDE SEQUENCE [LARGE SCALE GENOMIC DNA]</scope>
    <source>
        <strain evidence="2">EGGRZ-B1_66</strain>
        <tissue evidence="2">Body</tissue>
    </source>
</reference>
<comment type="caution">
    <text evidence="2">The sequence shown here is derived from an EMBL/GenBank/DDBJ whole genome shotgun (WGS) entry which is preliminary data.</text>
</comment>
<evidence type="ECO:0000313" key="2">
    <source>
        <dbReference type="EMBL" id="KAL3320223.1"/>
    </source>
</evidence>
<name>A0ABD2QL09_9PLAT</name>
<sequence>MKRHTPVVSGLITLGKKRPGEKPSDNVAKKTKLIDFYENSGQDLLLKVEELITSSDYVSVENLIIATLTKMQKNFSPASANQNLSHSFSRPGTSMQIRQPLNPATSCALLHICKTHPNIFTRAQIQECLISCLGLHHRDFSINLPATAISALTGKIKPFLVLIANLLQMSLIGVSKWPSKLLKVYLDDSLGDRVWVDQEECQIFVANIETAFQPNSGEPRPLISLLVQYSQSKSIECAPSMNKLLQLLGLITPPSSLGRLSFDPISQTVEEIISESAKKNLETLYGISNPQAIVVSRFDSNRKAATNVMVTNRLRETLLPSSSNQSQPSQSVPIARSKAVAAANASASLATIPGTTSSSSNQNPLYIRSAIKTLAIAVGVAEVRNLVMQKIEPWFTNPKLMVPCAGLFALICQNCDPVEQSHFDLGILLNCVFRLRFKFFKTQVQCTILDSLCRLCVSQPSTLSPFVRICLVGAEQFSGTGNDLLYPNSKPCTKTLELISLKKVLAGFVRGIEEPLLEQLLTSVAQPHPQKPEAVFMLSSSACFFFPALYVHFDDKITRILSDSLHTLLVQSSAIVAGDTMPDIISLVSMTQSELPALLPQASIASFVQVQMINYRLLLRTVFKWLKPLFGQQSDSNGSTVSRTTIAHLLSHRGETALKWPFSEIAAKLLLDGGCAPPQLDGYRSPSEHSAVATLLGQMEFACPDKNAATLLVAFQLYNYALAQLIVQLQCCSALRPQLWSSDEQQLKNQRKSVVQWEHVKPHLNAVKSIRKSYVRWFRVVLPQLVCALSAAYCKESAAEPLTIDVETCKHAIITNSLPGQLMRHVFFIHASTPLRWKLQENIMLPPEDAAAAVEPCDYSLQDCSLFNVDMLPSHTGHAGGNIDMSQFCSLLTDVPSSEKMLIHILSIGLEGNQISHEGPDSKAPSSGPIFLMTSVDTCDLVCDLIFRSCLYLNATCEAGSRSDQLTFNKVEQMTNLMFASCGFMHEQQQTNEAPALAYAFLYWKVSVALCCLAAFSPRSLGTFAWSNLPTVKQLMELLICDQLESLHTSYVSGDANEFDAMLLQEQQCLAQENEFIQMLHVNQLGSSLIGKLTRNDPRGPARLPPQAILSQLSLYNQYLQLNKRLWSCREPDFLVALLESRSISSERVLRQPWLPFFLSDSSSNFSFLPLPCLAEYLLYEVITFLEPVPAKFCTFSHDSSNPFSRLFQAPPREEKPINLDTCEKILARLRESLKNSENVPKIMSTFLKRLGIKGLEKVRHAAIKSLCMVFGSCPIEHCLQWAQTPTSLGFLGEEATQIVATSLQILNLSSENRTGAEEEQNFLNLLMNLAQMETQPTLLTALIHVLRHLICEEHSTILPNDVLCKSLFQFSECFLDREAIFVALLHSKQGRCCFPAILQVYLEIHHKLDVFAQHASDYGPKVEVNGKWSIPLSVFEVQLSLLSLGADLVDVTSEPLLKELQSLWNSLKLHPLGTDDNQRTDRISLRGLNLFALPLSRQKSFLTAGNVLLFNMVLQTADPEELLQSFGSISSKRTSNLQLLYDKMQKDDSLLTNRLLRSKMQTIENVLKIPEKKRLYCPEKKMKLDETPSSSEKKCKKSERNRFLGCADANKFWSLFFESILIGKGRQITLVHNFTDCLSEAIEYYTYHFDQELKKSISTQFTEALERILKSPETTPKLSSTSPFEQILALASEEKEFALNLALFVRALDVLHKSEILRTSNYIKSLFFPSTKNSTRKQRALKPVKSAPVILNDTAEIQRFFKDSSVPRHRKLWKINRLINGSRAEQFHLYISTLLDQSISEAVDVSMVLDFFQSVLHAPQFSYPVKLTDSRDRDLGSNIALMYMVDSPLVMIQLALRELSAIIETHGMTSASGMKLAKKLFDLRQDLFLLLFQQCPQDFMQILLQEAKISQHECGLGTDARMVASRLILLCTYWRLPCTIAVVSDSDEEAWLTEPSNDPKLVTFLNQHMEQLPAFDKLGSTLLVGLVGASSEVDEQSNSAAIKANQLVRQATQTQTNCSNTLISLALKHSRACLRLLPSLNAILNGRILMFDLSERQTTWTKFTQHRLNLTVEMVLNFLEVLAWPRSGPRSEYPCHTVPLLSADEATKRCPLFTLEAQHFSASLEEILVNLLNVLLAFQQSLGKHITNVYERICMLVCNHYQAKQFLHSSAQSTQSTENMQKCLNALLGEATASGNFSTLHPIFSRVTLNAIRSALLVVNIFCRGSQPSPPNQIPKMHLGPTGVILDCTFHARFKDLLENSENSQKEIRDLLNYVDDTFASKPSLLEPIRELLVKTCMAAHLSTDLVIKALKLLHLLCQQNVYLGVEELRKLIIFLLQDEQRLSHELFSTSIFVDLFQDLCLWIPNEAPRLMMLLAFNWMRSSSIFAATKENSKINSLADLLISTLDALSMESLHDVCVQNASSSLTFGPTSNNKFSQSKKLTIASNAGQNSSSND</sequence>
<dbReference type="EMBL" id="JBJKFK010000068">
    <property type="protein sequence ID" value="KAL3320223.1"/>
    <property type="molecule type" value="Genomic_DNA"/>
</dbReference>
<organism evidence="2 3">
    <name type="scientific">Cichlidogyrus casuarinus</name>
    <dbReference type="NCBI Taxonomy" id="1844966"/>
    <lineage>
        <taxon>Eukaryota</taxon>
        <taxon>Metazoa</taxon>
        <taxon>Spiralia</taxon>
        <taxon>Lophotrochozoa</taxon>
        <taxon>Platyhelminthes</taxon>
        <taxon>Monogenea</taxon>
        <taxon>Monopisthocotylea</taxon>
        <taxon>Dactylogyridea</taxon>
        <taxon>Ancyrocephalidae</taxon>
        <taxon>Cichlidogyrus</taxon>
    </lineage>
</organism>
<evidence type="ECO:0000259" key="1">
    <source>
        <dbReference type="Pfam" id="PF12432"/>
    </source>
</evidence>
<accession>A0ABD2QL09</accession>